<reference evidence="3" key="1">
    <citation type="submission" date="2016-06" db="UniProtKB">
        <authorList>
            <consortium name="WormBaseParasite"/>
        </authorList>
    </citation>
    <scope>IDENTIFICATION</scope>
</reference>
<dbReference type="Proteomes" id="UP000271098">
    <property type="component" value="Unassembled WGS sequence"/>
</dbReference>
<keyword evidence="2" id="KW-1185">Reference proteome</keyword>
<dbReference type="WBParaSite" id="GPUH_0001505201-mRNA-1">
    <property type="protein sequence ID" value="GPUH_0001505201-mRNA-1"/>
    <property type="gene ID" value="GPUH_0001505201"/>
</dbReference>
<reference evidence="1 2" key="2">
    <citation type="submission" date="2018-11" db="EMBL/GenBank/DDBJ databases">
        <authorList>
            <consortium name="Pathogen Informatics"/>
        </authorList>
    </citation>
    <scope>NUCLEOTIDE SEQUENCE [LARGE SCALE GENOMIC DNA]</scope>
</reference>
<dbReference type="AlphaFoldDB" id="A0A183E241"/>
<dbReference type="EMBL" id="UYRT01081951">
    <property type="protein sequence ID" value="VDN25230.1"/>
    <property type="molecule type" value="Genomic_DNA"/>
</dbReference>
<accession>A0A183E241</accession>
<sequence length="81" mass="9203">MIRLIGAGVGRRSPDGLMISSFSTGIEYAEAMKQVGKKQPVDPKTYKCSEYFAFHSYTFFDKEVLILESFGVLTMKKIEKR</sequence>
<proteinExistence type="predicted"/>
<dbReference type="GO" id="GO:0045271">
    <property type="term" value="C:respiratory chain complex I"/>
    <property type="evidence" value="ECO:0007669"/>
    <property type="project" value="InterPro"/>
</dbReference>
<dbReference type="InterPro" id="IPR026193">
    <property type="entry name" value="NDUFV3"/>
</dbReference>
<organism evidence="3">
    <name type="scientific">Gongylonema pulchrum</name>
    <dbReference type="NCBI Taxonomy" id="637853"/>
    <lineage>
        <taxon>Eukaryota</taxon>
        <taxon>Metazoa</taxon>
        <taxon>Ecdysozoa</taxon>
        <taxon>Nematoda</taxon>
        <taxon>Chromadorea</taxon>
        <taxon>Rhabditida</taxon>
        <taxon>Spirurina</taxon>
        <taxon>Spiruromorpha</taxon>
        <taxon>Spiruroidea</taxon>
        <taxon>Gongylonematidae</taxon>
        <taxon>Gongylonema</taxon>
    </lineage>
</organism>
<evidence type="ECO:0000313" key="1">
    <source>
        <dbReference type="EMBL" id="VDN25230.1"/>
    </source>
</evidence>
<dbReference type="Pfam" id="PF15880">
    <property type="entry name" value="NDUFV3"/>
    <property type="match status" value="1"/>
</dbReference>
<protein>
    <submittedName>
        <fullName evidence="3">NADH dehydrogenase [ubiquinone] flavoprotein 3, mitochondrial</fullName>
    </submittedName>
</protein>
<evidence type="ECO:0000313" key="3">
    <source>
        <dbReference type="WBParaSite" id="GPUH_0001505201-mRNA-1"/>
    </source>
</evidence>
<dbReference type="GO" id="GO:0005739">
    <property type="term" value="C:mitochondrion"/>
    <property type="evidence" value="ECO:0007669"/>
    <property type="project" value="InterPro"/>
</dbReference>
<dbReference type="OrthoDB" id="6161911at2759"/>
<name>A0A183E241_9BILA</name>
<evidence type="ECO:0000313" key="2">
    <source>
        <dbReference type="Proteomes" id="UP000271098"/>
    </source>
</evidence>
<gene>
    <name evidence="1" type="ORF">GPUH_LOCUS15032</name>
</gene>